<dbReference type="InterPro" id="IPR037051">
    <property type="entry name" value="4-carb_acid_sugar_kinase_N_sf"/>
</dbReference>
<dbReference type="Pfam" id="PF07005">
    <property type="entry name" value="SBD_N"/>
    <property type="match status" value="1"/>
</dbReference>
<organism evidence="9 10">
    <name type="scientific">Thermophilibacter immobilis</name>
    <dbReference type="NCBI Taxonomy" id="2779519"/>
    <lineage>
        <taxon>Bacteria</taxon>
        <taxon>Bacillati</taxon>
        <taxon>Actinomycetota</taxon>
        <taxon>Coriobacteriia</taxon>
        <taxon>Coriobacteriales</taxon>
        <taxon>Atopobiaceae</taxon>
        <taxon>Thermophilibacter</taxon>
    </lineage>
</organism>
<evidence type="ECO:0000256" key="3">
    <source>
        <dbReference type="ARBA" id="ARBA00022741"/>
    </source>
</evidence>
<comment type="similarity">
    <text evidence="1">Belongs to the four-carbon acid sugar kinase family.</text>
</comment>
<keyword evidence="3" id="KW-0547">Nucleotide-binding</keyword>
<dbReference type="GO" id="GO:0016301">
    <property type="term" value="F:kinase activity"/>
    <property type="evidence" value="ECO:0007669"/>
    <property type="project" value="UniProtKB-KW"/>
</dbReference>
<dbReference type="InterPro" id="IPR010737">
    <property type="entry name" value="4-carb_acid_sugar_kinase_N"/>
</dbReference>
<dbReference type="EMBL" id="CP063767">
    <property type="protein sequence ID" value="QOY60998.1"/>
    <property type="molecule type" value="Genomic_DNA"/>
</dbReference>
<feature type="domain" description="Four-carbon acid sugar kinase nucleotide binding" evidence="8">
    <location>
        <begin position="237"/>
        <end position="398"/>
    </location>
</feature>
<dbReference type="InterPro" id="IPR031475">
    <property type="entry name" value="NBD_C"/>
</dbReference>
<dbReference type="Pfam" id="PF17042">
    <property type="entry name" value="NBD_C"/>
    <property type="match status" value="1"/>
</dbReference>
<evidence type="ECO:0000256" key="4">
    <source>
        <dbReference type="ARBA" id="ARBA00022777"/>
    </source>
</evidence>
<feature type="domain" description="Four-carbon acid sugar kinase N-terminal" evidence="7">
    <location>
        <begin position="6"/>
        <end position="214"/>
    </location>
</feature>
<dbReference type="AlphaFoldDB" id="A0A7S7MAT6"/>
<evidence type="ECO:0008006" key="11">
    <source>
        <dbReference type="Google" id="ProtNLM"/>
    </source>
</evidence>
<name>A0A7S7MAT6_9ACTN</name>
<gene>
    <name evidence="9" type="ORF">INP52_01945</name>
</gene>
<evidence type="ECO:0000259" key="8">
    <source>
        <dbReference type="Pfam" id="PF17042"/>
    </source>
</evidence>
<keyword evidence="2" id="KW-0808">Transferase</keyword>
<dbReference type="Proteomes" id="UP000593735">
    <property type="component" value="Chromosome"/>
</dbReference>
<dbReference type="KEGG" id="tio:INP52_01945"/>
<sequence length="413" mass="42692">MAKTMLIADDLTGALDAGVCLLSADVLVAVSPEKIDSTAIAQAPSVLSINADTRHLDARHAYERVHALVRMARAADVELLFKKTDSALRGNIGAELAAFLDASGASRLHFIPALPEMGRTTVDGVHLIGGVPVSESPFGADPFNPVTFDRVSQIIRAQTDLPVTLVSEGQPVPVDGRGIVVYDATTPASVSRRVSELMERGEGGLLAGCSGAAQAVAQALDLSAPVLEGDSTKGNLLVACGSINRVSADQCAYAAAQGASVLHVDRDAKCEASWGEGPEGAAFVECAVDSWAHHSLTVLDGSDLEDLSGIIPKAADVRQVVSDNFGELLVRVCRRHVCGRVLVTGGDVLASFLRAAGVDVVRPLGQIVPGVVGFEMEWGARPLVIASKSGGFGSQSLFVDMAAAAAPTGGVMI</sequence>
<evidence type="ECO:0000256" key="2">
    <source>
        <dbReference type="ARBA" id="ARBA00022679"/>
    </source>
</evidence>
<keyword evidence="4" id="KW-0418">Kinase</keyword>
<keyword evidence="6" id="KW-0119">Carbohydrate metabolism</keyword>
<evidence type="ECO:0000313" key="9">
    <source>
        <dbReference type="EMBL" id="QOY60998.1"/>
    </source>
</evidence>
<keyword evidence="5" id="KW-0067">ATP-binding</keyword>
<dbReference type="GO" id="GO:0005524">
    <property type="term" value="F:ATP binding"/>
    <property type="evidence" value="ECO:0007669"/>
    <property type="project" value="UniProtKB-KW"/>
</dbReference>
<proteinExistence type="inferred from homology"/>
<dbReference type="Gene3D" id="3.40.50.10840">
    <property type="entry name" value="Putative sugar-binding, N-terminal domain"/>
    <property type="match status" value="1"/>
</dbReference>
<dbReference type="SUPFAM" id="SSF142764">
    <property type="entry name" value="YgbK-like"/>
    <property type="match status" value="1"/>
</dbReference>
<dbReference type="Gene3D" id="3.40.980.20">
    <property type="entry name" value="Four-carbon acid sugar kinase, nucleotide binding domain"/>
    <property type="match status" value="1"/>
</dbReference>
<evidence type="ECO:0000313" key="10">
    <source>
        <dbReference type="Proteomes" id="UP000593735"/>
    </source>
</evidence>
<dbReference type="InterPro" id="IPR042213">
    <property type="entry name" value="NBD_C_sf"/>
</dbReference>
<evidence type="ECO:0000256" key="1">
    <source>
        <dbReference type="ARBA" id="ARBA00005715"/>
    </source>
</evidence>
<reference evidence="9 10" key="1">
    <citation type="submission" date="2020-10" db="EMBL/GenBank/DDBJ databases">
        <title>Olsenella immobilis sp.nov., isolated from the mud in a fermentation cellar used for the production of Chinese strong-flavoured liquor.</title>
        <authorList>
            <person name="Lu L."/>
        </authorList>
    </citation>
    <scope>NUCLEOTIDE SEQUENCE [LARGE SCALE GENOMIC DNA]</scope>
    <source>
        <strain evidence="9 10">LZLJ-2</strain>
    </source>
</reference>
<accession>A0A7S7MAT6</accession>
<dbReference type="RefSeq" id="WP_194371931.1">
    <property type="nucleotide sequence ID" value="NZ_CP063767.1"/>
</dbReference>
<protein>
    <recommendedName>
        <fullName evidence="11">Four-carbon acid sugar kinase family protein</fullName>
    </recommendedName>
</protein>
<keyword evidence="10" id="KW-1185">Reference proteome</keyword>
<evidence type="ECO:0000259" key="7">
    <source>
        <dbReference type="Pfam" id="PF07005"/>
    </source>
</evidence>
<evidence type="ECO:0000256" key="6">
    <source>
        <dbReference type="ARBA" id="ARBA00023277"/>
    </source>
</evidence>
<evidence type="ECO:0000256" key="5">
    <source>
        <dbReference type="ARBA" id="ARBA00022840"/>
    </source>
</evidence>